<dbReference type="GO" id="GO:0005829">
    <property type="term" value="C:cytosol"/>
    <property type="evidence" value="ECO:0007669"/>
    <property type="project" value="TreeGrafter"/>
</dbReference>
<evidence type="ECO:0000313" key="2">
    <source>
        <dbReference type="EMBL" id="KAF9948051.1"/>
    </source>
</evidence>
<dbReference type="Proteomes" id="UP000749646">
    <property type="component" value="Unassembled WGS sequence"/>
</dbReference>
<keyword evidence="1" id="KW-0732">Signal</keyword>
<keyword evidence="3" id="KW-1185">Reference proteome</keyword>
<organism evidence="2 3">
    <name type="scientific">Modicella reniformis</name>
    <dbReference type="NCBI Taxonomy" id="1440133"/>
    <lineage>
        <taxon>Eukaryota</taxon>
        <taxon>Fungi</taxon>
        <taxon>Fungi incertae sedis</taxon>
        <taxon>Mucoromycota</taxon>
        <taxon>Mortierellomycotina</taxon>
        <taxon>Mortierellomycetes</taxon>
        <taxon>Mortierellales</taxon>
        <taxon>Mortierellaceae</taxon>
        <taxon>Modicella</taxon>
    </lineage>
</organism>
<dbReference type="AlphaFoldDB" id="A0A9P6LWR0"/>
<evidence type="ECO:0000256" key="1">
    <source>
        <dbReference type="SAM" id="SignalP"/>
    </source>
</evidence>
<dbReference type="EMBL" id="JAAAHW010007474">
    <property type="protein sequence ID" value="KAF9948051.1"/>
    <property type="molecule type" value="Genomic_DNA"/>
</dbReference>
<dbReference type="InterPro" id="IPR039868">
    <property type="entry name" value="ARMD3-like"/>
</dbReference>
<feature type="signal peptide" evidence="1">
    <location>
        <begin position="1"/>
        <end position="23"/>
    </location>
</feature>
<dbReference type="OrthoDB" id="2012278at2759"/>
<feature type="chain" id="PRO_5040452257" evidence="1">
    <location>
        <begin position="24"/>
        <end position="134"/>
    </location>
</feature>
<protein>
    <submittedName>
        <fullName evidence="2">Uncharacterized protein</fullName>
    </submittedName>
</protein>
<dbReference type="PANTHER" id="PTHR13608:SF3">
    <property type="entry name" value="ARMADILLO-LIKE HELICAL DOMAIN-CONTAINING PROTEIN 3"/>
    <property type="match status" value="1"/>
</dbReference>
<accession>A0A9P6LWR0</accession>
<name>A0A9P6LWR0_9FUNG</name>
<gene>
    <name evidence="2" type="ORF">BGZ65_008341</name>
</gene>
<comment type="caution">
    <text evidence="2">The sequence shown here is derived from an EMBL/GenBank/DDBJ whole genome shotgun (WGS) entry which is preliminary data.</text>
</comment>
<sequence length="134" mass="15025">MILYSLVELRVVALRLAIALACGNDNVNKNNLNEYFMQKDMFPSLIKFFLMVESTDLAFETMTLLGLLANYNKYEIQNPYLASLVALKPYFKRWLWSLSPPVTACGVKVHDDGSKTLAPVLSGDPANKLPVPQL</sequence>
<proteinExistence type="predicted"/>
<dbReference type="PANTHER" id="PTHR13608">
    <property type="entry name" value="ARMADILLO-LIKE HELICAL DOMAIN-CONTAINING PROTEIN 3"/>
    <property type="match status" value="1"/>
</dbReference>
<reference evidence="2" key="1">
    <citation type="journal article" date="2020" name="Fungal Divers.">
        <title>Resolving the Mortierellaceae phylogeny through synthesis of multi-gene phylogenetics and phylogenomics.</title>
        <authorList>
            <person name="Vandepol N."/>
            <person name="Liber J."/>
            <person name="Desiro A."/>
            <person name="Na H."/>
            <person name="Kennedy M."/>
            <person name="Barry K."/>
            <person name="Grigoriev I.V."/>
            <person name="Miller A.N."/>
            <person name="O'Donnell K."/>
            <person name="Stajich J.E."/>
            <person name="Bonito G."/>
        </authorList>
    </citation>
    <scope>NUCLEOTIDE SEQUENCE</scope>
    <source>
        <strain evidence="2">MES-2147</strain>
    </source>
</reference>
<evidence type="ECO:0000313" key="3">
    <source>
        <dbReference type="Proteomes" id="UP000749646"/>
    </source>
</evidence>